<reference evidence="3" key="1">
    <citation type="submission" date="2018-02" db="EMBL/GenBank/DDBJ databases">
        <authorList>
            <person name="Holder M.E."/>
            <person name="Ajami N.J."/>
            <person name="Petrosino J.F."/>
        </authorList>
    </citation>
    <scope>NUCLEOTIDE SEQUENCE [LARGE SCALE GENOMIC DNA]</scope>
    <source>
        <strain evidence="3">CCUG 47711</strain>
    </source>
</reference>
<dbReference type="PANTHER" id="PTHR34407:SF1">
    <property type="entry name" value="SGNH HYDROLASE-TYPE ESTERASE DOMAIN-CONTAINING PROTEIN"/>
    <property type="match status" value="1"/>
</dbReference>
<dbReference type="AlphaFoldDB" id="A0A2S0KL54"/>
<dbReference type="InterPro" id="IPR036514">
    <property type="entry name" value="SGNH_hydro_sf"/>
</dbReference>
<dbReference type="PANTHER" id="PTHR34407">
    <property type="entry name" value="EXPRESSED PROTEIN"/>
    <property type="match status" value="1"/>
</dbReference>
<evidence type="ECO:0000313" key="3">
    <source>
        <dbReference type="Proteomes" id="UP000237947"/>
    </source>
</evidence>
<dbReference type="OrthoDB" id="8233337at2"/>
<dbReference type="CDD" id="cd00229">
    <property type="entry name" value="SGNH_hydrolase"/>
    <property type="match status" value="1"/>
</dbReference>
<gene>
    <name evidence="2" type="ORF">C5Q98_00310</name>
</gene>
<sequence>MVNFDKNEIDYKSGVLNTGNLYIWKNLFDKAKSKKELNVGFLGGSITQGSLASSESNTYVSKFSQKLKEELNLNEINFINAGIGATDSHFGVARVGYDLLRHDLDLIIIEFSVNDDENDFYLETYEGLLRRIISFNPEITILLLHNVEYSSGRTAERIHSKLARHYNLTSVSMKDSVYKYLKDNDLLEAVSEDGLHPNDLGMELISELLLSFIQDVRRKVATYSGTELYNCLKEPITKNRYENSIIFNQKNSEPKLNGFKPMQLEKEAIKDVFKGGWYSQEKGSKINFNIWGKDIYAQFKKTIIQPAPILNYKIYSKNEKLIVSGQLDANFDETWGDKLFIQELVSGLELAEYKVEFEIDSETAGLKAPFELISLIVN</sequence>
<feature type="domain" description="SGNH hydrolase-type esterase" evidence="1">
    <location>
        <begin position="41"/>
        <end position="204"/>
    </location>
</feature>
<keyword evidence="3" id="KW-1185">Reference proteome</keyword>
<dbReference type="SUPFAM" id="SSF52266">
    <property type="entry name" value="SGNH hydrolase"/>
    <property type="match status" value="1"/>
</dbReference>
<accession>A0A2S0KL54</accession>
<dbReference type="Proteomes" id="UP000237947">
    <property type="component" value="Chromosome"/>
</dbReference>
<organism evidence="2 3">
    <name type="scientific">Fastidiosipila sanguinis</name>
    <dbReference type="NCBI Taxonomy" id="236753"/>
    <lineage>
        <taxon>Bacteria</taxon>
        <taxon>Bacillati</taxon>
        <taxon>Bacillota</taxon>
        <taxon>Clostridia</taxon>
        <taxon>Eubacteriales</taxon>
        <taxon>Oscillospiraceae</taxon>
        <taxon>Fastidiosipila</taxon>
    </lineage>
</organism>
<evidence type="ECO:0000313" key="2">
    <source>
        <dbReference type="EMBL" id="AVM41765.1"/>
    </source>
</evidence>
<proteinExistence type="predicted"/>
<dbReference type="KEGG" id="fsa:C5Q98_00310"/>
<dbReference type="Gene3D" id="3.40.50.1110">
    <property type="entry name" value="SGNH hydrolase"/>
    <property type="match status" value="1"/>
</dbReference>
<name>A0A2S0KL54_9FIRM</name>
<dbReference type="Pfam" id="PF13472">
    <property type="entry name" value="Lipase_GDSL_2"/>
    <property type="match status" value="1"/>
</dbReference>
<evidence type="ECO:0000259" key="1">
    <source>
        <dbReference type="Pfam" id="PF13472"/>
    </source>
</evidence>
<dbReference type="InterPro" id="IPR013830">
    <property type="entry name" value="SGNH_hydro"/>
</dbReference>
<protein>
    <recommendedName>
        <fullName evidence="1">SGNH hydrolase-type esterase domain-containing protein</fullName>
    </recommendedName>
</protein>
<dbReference type="EMBL" id="CP027226">
    <property type="protein sequence ID" value="AVM41765.1"/>
    <property type="molecule type" value="Genomic_DNA"/>
</dbReference>
<dbReference type="RefSeq" id="WP_106011753.1">
    <property type="nucleotide sequence ID" value="NZ_CP027226.1"/>
</dbReference>